<protein>
    <submittedName>
        <fullName evidence="3 4">Tripartite tricarboxylate transporter TctB family</fullName>
    </submittedName>
</protein>
<evidence type="ECO:0000313" key="4">
    <source>
        <dbReference type="EMBL" id="SPZ16827.1"/>
    </source>
</evidence>
<evidence type="ECO:0000259" key="2">
    <source>
        <dbReference type="Pfam" id="PF07331"/>
    </source>
</evidence>
<dbReference type="EMBL" id="JADMCD010000011">
    <property type="protein sequence ID" value="MBF8642715.1"/>
    <property type="molecule type" value="Genomic_DNA"/>
</dbReference>
<evidence type="ECO:0000313" key="3">
    <source>
        <dbReference type="EMBL" id="MBF8642715.1"/>
    </source>
</evidence>
<evidence type="ECO:0000256" key="1">
    <source>
        <dbReference type="SAM" id="Phobius"/>
    </source>
</evidence>
<dbReference type="RefSeq" id="WP_073450476.1">
    <property type="nucleotide sequence ID" value="NZ_CP044085.1"/>
</dbReference>
<reference evidence="4 5" key="1">
    <citation type="submission" date="2018-06" db="EMBL/GenBank/DDBJ databases">
        <authorList>
            <consortium name="Pathogen Informatics"/>
            <person name="Doyle S."/>
        </authorList>
    </citation>
    <scope>NUCLEOTIDE SEQUENCE [LARGE SCALE GENOMIC DNA]</scope>
    <source>
        <strain evidence="4 5">NCTC11842</strain>
    </source>
</reference>
<gene>
    <name evidence="3" type="ORF">IRZ65_18735</name>
    <name evidence="4" type="ORF">NCTC11842_05867</name>
</gene>
<keyword evidence="1" id="KW-0472">Membrane</keyword>
<dbReference type="AlphaFoldDB" id="A0A2X2D7V2"/>
<keyword evidence="1" id="KW-1133">Transmembrane helix</keyword>
<reference evidence="3 6" key="2">
    <citation type="submission" date="2020-10" db="EMBL/GenBank/DDBJ databases">
        <title>Genome sequences of Pseudomonas isolates.</title>
        <authorList>
            <person name="Wessels L."/>
            <person name="Reich F."/>
            <person name="Hammerl J."/>
        </authorList>
    </citation>
    <scope>NUCLEOTIDE SEQUENCE [LARGE SCALE GENOMIC DNA]</scope>
    <source>
        <strain evidence="3 6">20-MO00624-0</strain>
    </source>
</reference>
<organism evidence="4 5">
    <name type="scientific">Pseudomonas luteola</name>
    <dbReference type="NCBI Taxonomy" id="47886"/>
    <lineage>
        <taxon>Bacteria</taxon>
        <taxon>Pseudomonadati</taxon>
        <taxon>Pseudomonadota</taxon>
        <taxon>Gammaproteobacteria</taxon>
        <taxon>Pseudomonadales</taxon>
        <taxon>Pseudomonadaceae</taxon>
        <taxon>Pseudomonas</taxon>
    </lineage>
</organism>
<keyword evidence="6" id="KW-1185">Reference proteome</keyword>
<dbReference type="InterPro" id="IPR009936">
    <property type="entry name" value="DUF1468"/>
</dbReference>
<proteinExistence type="predicted"/>
<feature type="transmembrane region" description="Helical" evidence="1">
    <location>
        <begin position="37"/>
        <end position="57"/>
    </location>
</feature>
<keyword evidence="1" id="KW-0812">Transmembrane</keyword>
<feature type="domain" description="DUF1468" evidence="2">
    <location>
        <begin position="5"/>
        <end position="148"/>
    </location>
</feature>
<evidence type="ECO:0000313" key="6">
    <source>
        <dbReference type="Proteomes" id="UP000626180"/>
    </source>
</evidence>
<feature type="transmembrane region" description="Helical" evidence="1">
    <location>
        <begin position="102"/>
        <end position="118"/>
    </location>
</feature>
<accession>A0A2X2D7V2</accession>
<feature type="transmembrane region" description="Helical" evidence="1">
    <location>
        <begin position="125"/>
        <end position="144"/>
    </location>
</feature>
<evidence type="ECO:0000313" key="5">
    <source>
        <dbReference type="Proteomes" id="UP000250443"/>
    </source>
</evidence>
<dbReference type="Pfam" id="PF07331">
    <property type="entry name" value="TctB"/>
    <property type="match status" value="1"/>
</dbReference>
<dbReference type="Proteomes" id="UP000250443">
    <property type="component" value="Unassembled WGS sequence"/>
</dbReference>
<dbReference type="EMBL" id="UAUF01000016">
    <property type="protein sequence ID" value="SPZ16827.1"/>
    <property type="molecule type" value="Genomic_DNA"/>
</dbReference>
<dbReference type="Proteomes" id="UP000626180">
    <property type="component" value="Unassembled WGS sequence"/>
</dbReference>
<sequence length="154" mass="16064">MKDLVIGLFFAALGIVVLFMAQDFPSISGLKYGAGLFPSLIGIGLILAGLFLAAGAARQVIKSGAAEGGSLRFARPSLQGLTPLIPCVMVVGYILLSETVGSTLYLMIAMFILFCLRGTRVLTALLIAIGFSLLISVAFTYLLSVPLPKGPLGI</sequence>
<name>A0A2X2D7V2_PSELU</name>